<evidence type="ECO:0000313" key="3">
    <source>
        <dbReference type="Proteomes" id="UP000195667"/>
    </source>
</evidence>
<dbReference type="OrthoDB" id="5956088at2"/>
<dbReference type="InterPro" id="IPR036249">
    <property type="entry name" value="Thioredoxin-like_sf"/>
</dbReference>
<dbReference type="Gene3D" id="3.40.30.10">
    <property type="entry name" value="Glutaredoxin"/>
    <property type="match status" value="1"/>
</dbReference>
<dbReference type="Proteomes" id="UP000195667">
    <property type="component" value="Unassembled WGS sequence"/>
</dbReference>
<name>A0A1R4GYH8_9GAMM</name>
<reference evidence="3" key="1">
    <citation type="submission" date="2017-02" db="EMBL/GenBank/DDBJ databases">
        <authorList>
            <person name="Daims H."/>
        </authorList>
    </citation>
    <scope>NUCLEOTIDE SEQUENCE [LARGE SCALE GENOMIC DNA]</scope>
</reference>
<dbReference type="EMBL" id="FUKI01000001">
    <property type="protein sequence ID" value="SJM89064.1"/>
    <property type="molecule type" value="Genomic_DNA"/>
</dbReference>
<proteinExistence type="predicted"/>
<accession>A0A1R4GYH8</accession>
<keyword evidence="1" id="KW-0732">Signal</keyword>
<dbReference type="RefSeq" id="WP_087141971.1">
    <property type="nucleotide sequence ID" value="NZ_FUKI01000001.1"/>
</dbReference>
<sequence length="163" mass="18557">MRLKKFVLPLFVFMAAQHNAVQAEQAILKPFVLGSYQHLVTAANKQPFMLVIWSMTCSSCLKDMALLSKLHKNKPDFKMVMLATDGAEAAAQIEAILVKNKLTTVENWNYADENTPKLQYEIDSTWYGELPRTYFFDKAQQRIGVSGVLTEADYLSQFEKIVK</sequence>
<keyword evidence="3" id="KW-1185">Reference proteome</keyword>
<evidence type="ECO:0008006" key="4">
    <source>
        <dbReference type="Google" id="ProtNLM"/>
    </source>
</evidence>
<organism evidence="2 3">
    <name type="scientific">Crenothrix polyspora</name>
    <dbReference type="NCBI Taxonomy" id="360316"/>
    <lineage>
        <taxon>Bacteria</taxon>
        <taxon>Pseudomonadati</taxon>
        <taxon>Pseudomonadota</taxon>
        <taxon>Gammaproteobacteria</taxon>
        <taxon>Methylococcales</taxon>
        <taxon>Crenotrichaceae</taxon>
        <taxon>Crenothrix</taxon>
    </lineage>
</organism>
<dbReference type="SUPFAM" id="SSF52833">
    <property type="entry name" value="Thioredoxin-like"/>
    <property type="match status" value="1"/>
</dbReference>
<gene>
    <name evidence="2" type="ORF">CRENPOLYSF1_10057</name>
</gene>
<feature type="signal peptide" evidence="1">
    <location>
        <begin position="1"/>
        <end position="20"/>
    </location>
</feature>
<feature type="chain" id="PRO_5012232863" description="Thioredoxin domain-containing protein" evidence="1">
    <location>
        <begin position="21"/>
        <end position="163"/>
    </location>
</feature>
<protein>
    <recommendedName>
        <fullName evidence="4">Thioredoxin domain-containing protein</fullName>
    </recommendedName>
</protein>
<evidence type="ECO:0000256" key="1">
    <source>
        <dbReference type="SAM" id="SignalP"/>
    </source>
</evidence>
<dbReference type="AlphaFoldDB" id="A0A1R4GYH8"/>
<evidence type="ECO:0000313" key="2">
    <source>
        <dbReference type="EMBL" id="SJM89064.1"/>
    </source>
</evidence>